<dbReference type="AlphaFoldDB" id="A0A4U5NIZ9"/>
<comment type="caution">
    <text evidence="2">The sequence shown here is derived from an EMBL/GenBank/DDBJ whole genome shotgun (WGS) entry which is preliminary data.</text>
</comment>
<gene>
    <name evidence="2" type="ORF">L596_016424</name>
</gene>
<evidence type="ECO:0000313" key="3">
    <source>
        <dbReference type="Proteomes" id="UP000298663"/>
    </source>
</evidence>
<feature type="chain" id="PRO_5020642076" evidence="1">
    <location>
        <begin position="24"/>
        <end position="112"/>
    </location>
</feature>
<feature type="signal peptide" evidence="1">
    <location>
        <begin position="1"/>
        <end position="23"/>
    </location>
</feature>
<keyword evidence="1" id="KW-0732">Signal</keyword>
<organism evidence="2 3">
    <name type="scientific">Steinernema carpocapsae</name>
    <name type="common">Entomopathogenic nematode</name>
    <dbReference type="NCBI Taxonomy" id="34508"/>
    <lineage>
        <taxon>Eukaryota</taxon>
        <taxon>Metazoa</taxon>
        <taxon>Ecdysozoa</taxon>
        <taxon>Nematoda</taxon>
        <taxon>Chromadorea</taxon>
        <taxon>Rhabditida</taxon>
        <taxon>Tylenchina</taxon>
        <taxon>Panagrolaimomorpha</taxon>
        <taxon>Strongyloidoidea</taxon>
        <taxon>Steinernematidae</taxon>
        <taxon>Steinernema</taxon>
    </lineage>
</organism>
<evidence type="ECO:0000313" key="2">
    <source>
        <dbReference type="EMBL" id="TKR82743.1"/>
    </source>
</evidence>
<accession>A0A4U5NIZ9</accession>
<dbReference type="Proteomes" id="UP000298663">
    <property type="component" value="Unassembled WGS sequence"/>
</dbReference>
<evidence type="ECO:0000256" key="1">
    <source>
        <dbReference type="SAM" id="SignalP"/>
    </source>
</evidence>
<dbReference type="EMBL" id="AZBU02000004">
    <property type="protein sequence ID" value="TKR82743.1"/>
    <property type="molecule type" value="Genomic_DNA"/>
</dbReference>
<proteinExistence type="predicted"/>
<reference evidence="2 3" key="1">
    <citation type="journal article" date="2015" name="Genome Biol.">
        <title>Comparative genomics of Steinernema reveals deeply conserved gene regulatory networks.</title>
        <authorList>
            <person name="Dillman A.R."/>
            <person name="Macchietto M."/>
            <person name="Porter C.F."/>
            <person name="Rogers A."/>
            <person name="Williams B."/>
            <person name="Antoshechkin I."/>
            <person name="Lee M.M."/>
            <person name="Goodwin Z."/>
            <person name="Lu X."/>
            <person name="Lewis E.E."/>
            <person name="Goodrich-Blair H."/>
            <person name="Stock S.P."/>
            <person name="Adams B.J."/>
            <person name="Sternberg P.W."/>
            <person name="Mortazavi A."/>
        </authorList>
    </citation>
    <scope>NUCLEOTIDE SEQUENCE [LARGE SCALE GENOMIC DNA]</scope>
    <source>
        <strain evidence="2 3">ALL</strain>
    </source>
</reference>
<keyword evidence="3" id="KW-1185">Reference proteome</keyword>
<name>A0A4U5NIZ9_STECR</name>
<reference evidence="2 3" key="2">
    <citation type="journal article" date="2019" name="G3 (Bethesda)">
        <title>Hybrid Assembly of the Genome of the Entomopathogenic Nematode Steinernema carpocapsae Identifies the X-Chromosome.</title>
        <authorList>
            <person name="Serra L."/>
            <person name="Macchietto M."/>
            <person name="Macias-Munoz A."/>
            <person name="McGill C.J."/>
            <person name="Rodriguez I.M."/>
            <person name="Rodriguez B."/>
            <person name="Murad R."/>
            <person name="Mortazavi A."/>
        </authorList>
    </citation>
    <scope>NUCLEOTIDE SEQUENCE [LARGE SCALE GENOMIC DNA]</scope>
    <source>
        <strain evidence="2 3">ALL</strain>
    </source>
</reference>
<sequence length="112" mass="12393">MHVNLFLPILVLYVLLSVKELKGAAVNSTGVMLTQEPNDTQSDAQWFPQIVSVVSEAIDPTPEGSQKQAAIIPLTSLGPHLKQSWNKFKHKVHDKIDSLKIKLENFFAGNDS</sequence>
<protein>
    <submittedName>
        <fullName evidence="2">Uncharacterized protein</fullName>
    </submittedName>
</protein>